<dbReference type="PATRIC" id="fig|754477.3.peg.2304"/>
<evidence type="ECO:0000313" key="7">
    <source>
        <dbReference type="EMBL" id="AFJ03471.1"/>
    </source>
</evidence>
<dbReference type="InterPro" id="IPR042187">
    <property type="entry name" value="Flagellin_C_sub2"/>
</dbReference>
<evidence type="ECO:0000259" key="6">
    <source>
        <dbReference type="Pfam" id="PF00700"/>
    </source>
</evidence>
<reference evidence="7 8" key="1">
    <citation type="journal article" date="2012" name="J. Bacteriol.">
        <title>Complete genome sequences of Methylophaga sp. strain JAM1 and Methylophaga sp. strain JAM7.</title>
        <authorList>
            <person name="Villeneuve C."/>
            <person name="Martineau C."/>
            <person name="Mauffrey F."/>
            <person name="Villemur R."/>
        </authorList>
    </citation>
    <scope>NUCLEOTIDE SEQUENCE [LARGE SCALE GENOMIC DNA]</scope>
    <source>
        <strain evidence="7 8">JAM7</strain>
    </source>
</reference>
<keyword evidence="7" id="KW-0282">Flagellum</keyword>
<accession>I1YKM8</accession>
<keyword evidence="7" id="KW-0969">Cilium</keyword>
<gene>
    <name evidence="7" type="ordered locus">Q7C_2337</name>
</gene>
<comment type="similarity">
    <text evidence="1 4">Belongs to the bacterial flagellin family.</text>
</comment>
<evidence type="ECO:0000256" key="4">
    <source>
        <dbReference type="RuleBase" id="RU362073"/>
    </source>
</evidence>
<evidence type="ECO:0000256" key="3">
    <source>
        <dbReference type="ARBA" id="ARBA00023143"/>
    </source>
</evidence>
<dbReference type="STRING" id="754477.Q7C_2337"/>
<dbReference type="SUPFAM" id="SSF64518">
    <property type="entry name" value="Phase 1 flagellin"/>
    <property type="match status" value="1"/>
</dbReference>
<dbReference type="GO" id="GO:0005198">
    <property type="term" value="F:structural molecule activity"/>
    <property type="evidence" value="ECO:0007669"/>
    <property type="project" value="UniProtKB-UniRule"/>
</dbReference>
<dbReference type="PANTHER" id="PTHR42792">
    <property type="entry name" value="FLAGELLIN"/>
    <property type="match status" value="1"/>
</dbReference>
<dbReference type="KEGG" id="mec:Q7C_2337"/>
<keyword evidence="2 4" id="KW-0964">Secreted</keyword>
<evidence type="ECO:0000313" key="8">
    <source>
        <dbReference type="Proteomes" id="UP000009145"/>
    </source>
</evidence>
<dbReference type="Gene3D" id="2.60.40.4390">
    <property type="match status" value="1"/>
</dbReference>
<dbReference type="RefSeq" id="WP_014704890.1">
    <property type="nucleotide sequence ID" value="NC_017856.1"/>
</dbReference>
<comment type="subcellular location">
    <subcellularLocation>
        <location evidence="4">Secreted</location>
    </subcellularLocation>
    <subcellularLocation>
        <location evidence="4">Bacterial flagellum</location>
    </subcellularLocation>
</comment>
<dbReference type="Proteomes" id="UP000009145">
    <property type="component" value="Chromosome"/>
</dbReference>
<dbReference type="Gene3D" id="1.20.1330.10">
    <property type="entry name" value="f41 fragment of flagellin, N-terminal domain"/>
    <property type="match status" value="2"/>
</dbReference>
<dbReference type="Gene3D" id="6.10.10.10">
    <property type="entry name" value="Flagellar export chaperone, C-terminal domain"/>
    <property type="match status" value="1"/>
</dbReference>
<dbReference type="PANTHER" id="PTHR42792:SF2">
    <property type="entry name" value="FLAGELLIN"/>
    <property type="match status" value="1"/>
</dbReference>
<dbReference type="InterPro" id="IPR001492">
    <property type="entry name" value="Flagellin"/>
</dbReference>
<evidence type="ECO:0000256" key="1">
    <source>
        <dbReference type="ARBA" id="ARBA00005709"/>
    </source>
</evidence>
<evidence type="ECO:0000259" key="5">
    <source>
        <dbReference type="Pfam" id="PF00669"/>
    </source>
</evidence>
<keyword evidence="7" id="KW-0966">Cell projection</keyword>
<dbReference type="PRINTS" id="PR00207">
    <property type="entry name" value="FLAGELLIN"/>
</dbReference>
<dbReference type="Pfam" id="PF00700">
    <property type="entry name" value="Flagellin_C"/>
    <property type="match status" value="1"/>
</dbReference>
<dbReference type="GO" id="GO:0009288">
    <property type="term" value="C:bacterial-type flagellum"/>
    <property type="evidence" value="ECO:0007669"/>
    <property type="project" value="UniProtKB-SubCell"/>
</dbReference>
<dbReference type="eggNOG" id="COG1344">
    <property type="taxonomic scope" value="Bacteria"/>
</dbReference>
<evidence type="ECO:0000256" key="2">
    <source>
        <dbReference type="ARBA" id="ARBA00022525"/>
    </source>
</evidence>
<dbReference type="Pfam" id="PF00669">
    <property type="entry name" value="Flagellin_N"/>
    <property type="match status" value="1"/>
</dbReference>
<dbReference type="GO" id="GO:0005576">
    <property type="term" value="C:extracellular region"/>
    <property type="evidence" value="ECO:0007669"/>
    <property type="project" value="UniProtKB-SubCell"/>
</dbReference>
<dbReference type="HOGENOM" id="CLU_011142_7_0_6"/>
<sequence length="601" mass="60688">MPQIINTNIASLNAQRNLNTSQESLAVSLERLSSGLRINSAKDDAAGLAITERFTTQIRGLNQAIRNANDGISLSQTAEGALGEMTSNLQRIRELAVQSANATNSDSDRAALDQEIQQRLSEIDRIASQTAFNGRRILDGTFGNANFQVGANVGETIRLELETSMRLNSIGAVAVANTLDLSGLISDGVDATAGSYTTGSLAALVGQDLSSAGTGGVSQTLTIPNDGTNPTASDFSVNNATFSVDGLAVTLNTDYSGATDATGIAGDIETALNALAGAGTYSVNATGFDIEITNNLSADAVTISAANAEATASGLVNGTGATGTVGTVTFDVDGNTVTLDGTYASLADLVAKVQSDLDTAAAGTYSVAVSGAGIEITNIATGVASTAAVVDGFTGVGSSAFDNGTSVDGTDAVAGQSITVADDFSIQVGTTDAVAVANGTYTSAQDLVDEINVTLGSNGRASLNDDGTVSITALDVITVSGATGLVTLGLDETTEPAGNMTGVNVLSVEAANEAINRVDAGLKAVNDLRSTFGAIQNRFESTIANLGSTVENLSASRSRILDADFAAETANLTRAQILQQAGTTILAQANALPQNVLTLLG</sequence>
<dbReference type="EMBL" id="CP003380">
    <property type="protein sequence ID" value="AFJ03471.1"/>
    <property type="molecule type" value="Genomic_DNA"/>
</dbReference>
<keyword evidence="3 4" id="KW-0975">Bacterial flagellum</keyword>
<dbReference type="InterPro" id="IPR046358">
    <property type="entry name" value="Flagellin_C"/>
</dbReference>
<dbReference type="OrthoDB" id="9796789at2"/>
<dbReference type="AlphaFoldDB" id="I1YKM8"/>
<proteinExistence type="inferred from homology"/>
<feature type="domain" description="Flagellin C-terminal" evidence="6">
    <location>
        <begin position="516"/>
        <end position="600"/>
    </location>
</feature>
<protein>
    <recommendedName>
        <fullName evidence="4">Flagellin</fullName>
    </recommendedName>
</protein>
<dbReference type="InterPro" id="IPR001029">
    <property type="entry name" value="Flagellin_N"/>
</dbReference>
<dbReference type="Gene3D" id="6.10.280.190">
    <property type="match status" value="1"/>
</dbReference>
<feature type="domain" description="Flagellin N-terminal" evidence="5">
    <location>
        <begin position="5"/>
        <end position="141"/>
    </location>
</feature>
<name>I1YKM8_METFJ</name>
<keyword evidence="8" id="KW-1185">Reference proteome</keyword>
<comment type="function">
    <text evidence="4">Flagellin is the subunit protein which polymerizes to form the filaments of bacterial flagella.</text>
</comment>
<organism evidence="7 8">
    <name type="scientific">Methylophaga frappieri (strain ATCC BAA-2434 / DSM 25690 / JAM7)</name>
    <dbReference type="NCBI Taxonomy" id="754477"/>
    <lineage>
        <taxon>Bacteria</taxon>
        <taxon>Pseudomonadati</taxon>
        <taxon>Pseudomonadota</taxon>
        <taxon>Gammaproteobacteria</taxon>
        <taxon>Thiotrichales</taxon>
        <taxon>Piscirickettsiaceae</taxon>
        <taxon>Methylophaga</taxon>
    </lineage>
</organism>